<dbReference type="NCBIfam" id="TIGR01695">
    <property type="entry name" value="murJ_mviN"/>
    <property type="match status" value="1"/>
</dbReference>
<dbReference type="Pfam" id="PF03023">
    <property type="entry name" value="MurJ"/>
    <property type="match status" value="1"/>
</dbReference>
<keyword evidence="6 10" id="KW-1133">Transmembrane helix</keyword>
<dbReference type="GO" id="GO:0015648">
    <property type="term" value="F:lipid-linked peptidoglycan transporter activity"/>
    <property type="evidence" value="ECO:0007669"/>
    <property type="project" value="UniProtKB-UniRule"/>
</dbReference>
<feature type="transmembrane region" description="Helical" evidence="10">
    <location>
        <begin position="92"/>
        <end position="115"/>
    </location>
</feature>
<evidence type="ECO:0000256" key="7">
    <source>
        <dbReference type="ARBA" id="ARBA00023136"/>
    </source>
</evidence>
<dbReference type="AlphaFoldDB" id="A0A6S6SMK8"/>
<evidence type="ECO:0000256" key="10">
    <source>
        <dbReference type="HAMAP-Rule" id="MF_02078"/>
    </source>
</evidence>
<reference evidence="12" key="1">
    <citation type="submission" date="2020-01" db="EMBL/GenBank/DDBJ databases">
        <authorList>
            <person name="Meier V. D."/>
            <person name="Meier V D."/>
        </authorList>
    </citation>
    <scope>NUCLEOTIDE SEQUENCE</scope>
    <source>
        <strain evidence="12">HLG_WM_MAG_07</strain>
    </source>
</reference>
<feature type="transmembrane region" description="Helical" evidence="10">
    <location>
        <begin position="449"/>
        <end position="470"/>
    </location>
</feature>
<comment type="pathway">
    <text evidence="10">Cell wall biogenesis; peptidoglycan biosynthesis.</text>
</comment>
<dbReference type="HAMAP" id="MF_02078">
    <property type="entry name" value="MurJ_MviN"/>
    <property type="match status" value="1"/>
</dbReference>
<feature type="transmembrane region" description="Helical" evidence="10">
    <location>
        <begin position="387"/>
        <end position="407"/>
    </location>
</feature>
<organism evidence="12">
    <name type="scientific">uncultured Thiotrichaceae bacterium</name>
    <dbReference type="NCBI Taxonomy" id="298394"/>
    <lineage>
        <taxon>Bacteria</taxon>
        <taxon>Pseudomonadati</taxon>
        <taxon>Pseudomonadota</taxon>
        <taxon>Gammaproteobacteria</taxon>
        <taxon>Thiotrichales</taxon>
        <taxon>Thiotrichaceae</taxon>
        <taxon>environmental samples</taxon>
    </lineage>
</organism>
<dbReference type="UniPathway" id="UPA00219"/>
<keyword evidence="4 10" id="KW-0133">Cell shape</keyword>
<evidence type="ECO:0000256" key="1">
    <source>
        <dbReference type="ARBA" id="ARBA00004651"/>
    </source>
</evidence>
<keyword evidence="10" id="KW-0997">Cell inner membrane</keyword>
<keyword evidence="5 10" id="KW-0573">Peptidoglycan synthesis</keyword>
<dbReference type="PANTHER" id="PTHR47019:SF1">
    <property type="entry name" value="LIPID II FLIPPASE MURJ"/>
    <property type="match status" value="1"/>
</dbReference>
<evidence type="ECO:0000256" key="11">
    <source>
        <dbReference type="PIRNR" id="PIRNR002869"/>
    </source>
</evidence>
<evidence type="ECO:0000256" key="4">
    <source>
        <dbReference type="ARBA" id="ARBA00022960"/>
    </source>
</evidence>
<evidence type="ECO:0000256" key="3">
    <source>
        <dbReference type="ARBA" id="ARBA00022692"/>
    </source>
</evidence>
<sequence>MNRLLRSSAVISAMTMISRILGLVRDMVLFHLFPVGGATDAFLAANRIPNLLRRLVAEGAFSLAFVPVLSEYKETKSKEALQDLIDYVTGRLMLILFLITIVGVIAAPIVMQIFAPGFSTKEGARPELAADLLRITFPYIFFISLSAMAGGILNTWNKFAVPAFTPVLLNIVMILAMVWWAPYFDEPVTAIAWAVFIGGIAQLAFQIPSLIRLGVLPRPRFKRAHEGVSKILKLMLPALFGSSVAQVNLLLNTIIASMISVGSISWLYSSDRFVELPLALFGVALGVVILPKLSKDHAKSDGDNFKQTLNWAIRVALVISLPATIGLMLLAKPILGTVVYNISAWTDIQMAGMSLITYAIGLPAFVLVKVLAPGFYSRQDTKTPVKVGIVAVFANMLLSLLIVYPWYQSGAVGAHAGLALAVALAGYVNAISLMVILIRQDILHFSKDWVGFLARIFVAIAMMGAVLYFLNPVDEWWRETKIWGRLGTLFGLIILAAISYLGSLMLLGINLKKLIKGTH</sequence>
<evidence type="ECO:0000256" key="5">
    <source>
        <dbReference type="ARBA" id="ARBA00022984"/>
    </source>
</evidence>
<dbReference type="GO" id="GO:0071555">
    <property type="term" value="P:cell wall organization"/>
    <property type="evidence" value="ECO:0007669"/>
    <property type="project" value="UniProtKB-UniRule"/>
</dbReference>
<feature type="transmembrane region" description="Helical" evidence="10">
    <location>
        <begin position="190"/>
        <end position="213"/>
    </location>
</feature>
<dbReference type="EMBL" id="CACVAY010000037">
    <property type="protein sequence ID" value="CAA6808510.1"/>
    <property type="molecule type" value="Genomic_DNA"/>
</dbReference>
<evidence type="ECO:0000256" key="2">
    <source>
        <dbReference type="ARBA" id="ARBA00022475"/>
    </source>
</evidence>
<keyword evidence="2 10" id="KW-1003">Cell membrane</keyword>
<comment type="subcellular location">
    <subcellularLocation>
        <location evidence="10">Cell inner membrane</location>
        <topology evidence="10">Multi-pass membrane protein</topology>
    </subcellularLocation>
    <subcellularLocation>
        <location evidence="1">Cell membrane</location>
        <topology evidence="1">Multi-pass membrane protein</topology>
    </subcellularLocation>
</comment>
<accession>A0A6S6SMK8</accession>
<dbReference type="PANTHER" id="PTHR47019">
    <property type="entry name" value="LIPID II FLIPPASE MURJ"/>
    <property type="match status" value="1"/>
</dbReference>
<dbReference type="GO" id="GO:0005886">
    <property type="term" value="C:plasma membrane"/>
    <property type="evidence" value="ECO:0007669"/>
    <property type="project" value="UniProtKB-SubCell"/>
</dbReference>
<evidence type="ECO:0000256" key="6">
    <source>
        <dbReference type="ARBA" id="ARBA00022989"/>
    </source>
</evidence>
<evidence type="ECO:0000256" key="8">
    <source>
        <dbReference type="ARBA" id="ARBA00060041"/>
    </source>
</evidence>
<comment type="function">
    <text evidence="8 10 11">Involved in peptidoglycan biosynthesis. Transports lipid-linked peptidoglycan precursors from the inner to the outer leaflet of the cytoplasmic membrane.</text>
</comment>
<keyword evidence="3 10" id="KW-0812">Transmembrane</keyword>
<evidence type="ECO:0000313" key="12">
    <source>
        <dbReference type="EMBL" id="CAA6808510.1"/>
    </source>
</evidence>
<dbReference type="InterPro" id="IPR004268">
    <property type="entry name" value="MurJ"/>
</dbReference>
<dbReference type="GO" id="GO:0009252">
    <property type="term" value="P:peptidoglycan biosynthetic process"/>
    <property type="evidence" value="ECO:0007669"/>
    <property type="project" value="UniProtKB-UniRule"/>
</dbReference>
<feature type="transmembrane region" description="Helical" evidence="10">
    <location>
        <begin position="413"/>
        <end position="437"/>
    </location>
</feature>
<keyword evidence="7 10" id="KW-0472">Membrane</keyword>
<feature type="transmembrane region" description="Helical" evidence="10">
    <location>
        <begin position="273"/>
        <end position="290"/>
    </location>
</feature>
<keyword evidence="10 11" id="KW-0961">Cell wall biogenesis/degradation</keyword>
<dbReference type="InterPro" id="IPR051050">
    <property type="entry name" value="Lipid_II_flippase_MurJ/MviN"/>
</dbReference>
<gene>
    <name evidence="10" type="primary">murJ</name>
    <name evidence="12" type="ORF">HELGO_WM12794</name>
</gene>
<dbReference type="PIRSF" id="PIRSF002869">
    <property type="entry name" value="MviN"/>
    <property type="match status" value="1"/>
</dbReference>
<keyword evidence="10 11" id="KW-0813">Transport</keyword>
<feature type="transmembrane region" description="Helical" evidence="10">
    <location>
        <begin position="355"/>
        <end position="375"/>
    </location>
</feature>
<feature type="transmembrane region" description="Helical" evidence="10">
    <location>
        <begin position="163"/>
        <end position="184"/>
    </location>
</feature>
<feature type="transmembrane region" description="Helical" evidence="10">
    <location>
        <begin position="135"/>
        <end position="156"/>
    </location>
</feature>
<feature type="transmembrane region" description="Helical" evidence="10">
    <location>
        <begin position="482"/>
        <end position="507"/>
    </location>
</feature>
<dbReference type="CDD" id="cd13123">
    <property type="entry name" value="MATE_MurJ_like"/>
    <property type="match status" value="1"/>
</dbReference>
<dbReference type="GO" id="GO:0034204">
    <property type="term" value="P:lipid translocation"/>
    <property type="evidence" value="ECO:0007669"/>
    <property type="project" value="TreeGrafter"/>
</dbReference>
<name>A0A6S6SMK8_9GAMM</name>
<dbReference type="GO" id="GO:0008360">
    <property type="term" value="P:regulation of cell shape"/>
    <property type="evidence" value="ECO:0007669"/>
    <property type="project" value="UniProtKB-UniRule"/>
</dbReference>
<dbReference type="PRINTS" id="PR01806">
    <property type="entry name" value="VIRFACTRMVIN"/>
</dbReference>
<feature type="transmembrane region" description="Helical" evidence="10">
    <location>
        <begin position="311"/>
        <end position="335"/>
    </location>
</feature>
<protein>
    <recommendedName>
        <fullName evidence="10">Probable lipid II flippase MurJ</fullName>
    </recommendedName>
</protein>
<feature type="transmembrane region" description="Helical" evidence="10">
    <location>
        <begin position="234"/>
        <end position="267"/>
    </location>
</feature>
<proteinExistence type="inferred from homology"/>
<evidence type="ECO:0000256" key="9">
    <source>
        <dbReference type="ARBA" id="ARBA00061532"/>
    </source>
</evidence>
<comment type="similarity">
    <text evidence="9 10 11">Belongs to the MurJ/MviN family.</text>
</comment>